<keyword evidence="6" id="KW-0560">Oxidoreductase</keyword>
<dbReference type="Pfam" id="PF06052">
    <property type="entry name" value="3-HAO"/>
    <property type="match status" value="1"/>
</dbReference>
<comment type="caution">
    <text evidence="8">The sequence shown here is derived from an EMBL/GenBank/DDBJ whole genome shotgun (WGS) entry which is preliminary data.</text>
</comment>
<keyword evidence="4" id="KW-0479">Metal-binding</keyword>
<dbReference type="Proteomes" id="UP000785679">
    <property type="component" value="Unassembled WGS sequence"/>
</dbReference>
<accession>A0A8J8NJ11</accession>
<evidence type="ECO:0000256" key="3">
    <source>
        <dbReference type="ARBA" id="ARBA00022642"/>
    </source>
</evidence>
<evidence type="ECO:0000256" key="6">
    <source>
        <dbReference type="ARBA" id="ARBA00023002"/>
    </source>
</evidence>
<comment type="cofactor">
    <cofactor evidence="1">
        <name>Fe(2+)</name>
        <dbReference type="ChEBI" id="CHEBI:29033"/>
    </cofactor>
</comment>
<dbReference type="GO" id="GO:0000334">
    <property type="term" value="F:3-hydroxyanthranilate 3,4-dioxygenase activity"/>
    <property type="evidence" value="ECO:0007669"/>
    <property type="project" value="InterPro"/>
</dbReference>
<organism evidence="8 9">
    <name type="scientific">Halteria grandinella</name>
    <dbReference type="NCBI Taxonomy" id="5974"/>
    <lineage>
        <taxon>Eukaryota</taxon>
        <taxon>Sar</taxon>
        <taxon>Alveolata</taxon>
        <taxon>Ciliophora</taxon>
        <taxon>Intramacronucleata</taxon>
        <taxon>Spirotrichea</taxon>
        <taxon>Stichotrichia</taxon>
        <taxon>Sporadotrichida</taxon>
        <taxon>Halteriidae</taxon>
        <taxon>Halteria</taxon>
    </lineage>
</organism>
<evidence type="ECO:0008006" key="10">
    <source>
        <dbReference type="Google" id="ProtNLM"/>
    </source>
</evidence>
<reference evidence="8" key="1">
    <citation type="submission" date="2019-06" db="EMBL/GenBank/DDBJ databases">
        <authorList>
            <person name="Zheng W."/>
        </authorList>
    </citation>
    <scope>NUCLEOTIDE SEQUENCE</scope>
    <source>
        <strain evidence="8">QDHG01</strain>
    </source>
</reference>
<dbReference type="NCBIfam" id="TIGR03037">
    <property type="entry name" value="anthran_nbaC"/>
    <property type="match status" value="1"/>
</dbReference>
<gene>
    <name evidence="8" type="ORF">FGO68_gene14522</name>
</gene>
<dbReference type="CDD" id="cd06123">
    <property type="entry name" value="cupin_HAO"/>
    <property type="match status" value="1"/>
</dbReference>
<dbReference type="InterPro" id="IPR011051">
    <property type="entry name" value="RmlC_Cupin_sf"/>
</dbReference>
<keyword evidence="7" id="KW-0408">Iron</keyword>
<evidence type="ECO:0000256" key="7">
    <source>
        <dbReference type="ARBA" id="ARBA00023004"/>
    </source>
</evidence>
<dbReference type="SUPFAM" id="SSF51182">
    <property type="entry name" value="RmlC-like cupins"/>
    <property type="match status" value="1"/>
</dbReference>
<evidence type="ECO:0000256" key="2">
    <source>
        <dbReference type="ARBA" id="ARBA00002752"/>
    </source>
</evidence>
<protein>
    <recommendedName>
        <fullName evidence="10">3-hydroxyanthranilate 3,4-dioxygenase</fullName>
    </recommendedName>
</protein>
<dbReference type="InterPro" id="IPR010329">
    <property type="entry name" value="3hydroanth_dOase"/>
</dbReference>
<dbReference type="GO" id="GO:0005506">
    <property type="term" value="F:iron ion binding"/>
    <property type="evidence" value="ECO:0007669"/>
    <property type="project" value="InterPro"/>
</dbReference>
<evidence type="ECO:0000256" key="5">
    <source>
        <dbReference type="ARBA" id="ARBA00022964"/>
    </source>
</evidence>
<dbReference type="AlphaFoldDB" id="A0A8J8NJ11"/>
<comment type="function">
    <text evidence="2">Catalyzes the oxidative ring opening of 3-hydroxyanthranilate to 2-amino-3-carboxymuconate semialdehyde, which spontaneously cyclizes to quinolinate.</text>
</comment>
<dbReference type="Gene3D" id="2.60.120.10">
    <property type="entry name" value="Jelly Rolls"/>
    <property type="match status" value="1"/>
</dbReference>
<keyword evidence="9" id="KW-1185">Reference proteome</keyword>
<dbReference type="GO" id="GO:0005737">
    <property type="term" value="C:cytoplasm"/>
    <property type="evidence" value="ECO:0007669"/>
    <property type="project" value="TreeGrafter"/>
</dbReference>
<evidence type="ECO:0000313" key="8">
    <source>
        <dbReference type="EMBL" id="TNV75360.1"/>
    </source>
</evidence>
<dbReference type="InterPro" id="IPR014710">
    <property type="entry name" value="RmlC-like_jellyroll"/>
</dbReference>
<keyword evidence="3" id="KW-0662">Pyridine nucleotide biosynthesis</keyword>
<evidence type="ECO:0000313" key="9">
    <source>
        <dbReference type="Proteomes" id="UP000785679"/>
    </source>
</evidence>
<dbReference type="GO" id="GO:0034354">
    <property type="term" value="P:'de novo' NAD+ biosynthetic process from L-tryptophan"/>
    <property type="evidence" value="ECO:0007669"/>
    <property type="project" value="TreeGrafter"/>
</dbReference>
<dbReference type="GO" id="GO:0046874">
    <property type="term" value="P:quinolinate metabolic process"/>
    <property type="evidence" value="ECO:0007669"/>
    <property type="project" value="TreeGrafter"/>
</dbReference>
<name>A0A8J8NJ11_HALGN</name>
<dbReference type="PANTHER" id="PTHR15497">
    <property type="entry name" value="3-HYDROXYANTHRANILATE 3,4-DIOXYGENASE"/>
    <property type="match status" value="1"/>
</dbReference>
<dbReference type="PANTHER" id="PTHR15497:SF1">
    <property type="entry name" value="3-HYDROXYANTHRANILATE 3,4-DIOXYGENASE"/>
    <property type="match status" value="1"/>
</dbReference>
<sequence length="166" mass="19203">MEHHSVIDYNQWIEDNKASFQPPVMNKVVFPTSEDFIVMTVGGPNSRRDYHVNPYEEIFYQLVGTLRLNIVRDGSIFEVVTVPAGSMYIIPRFVPHSPQREKDSIGLVIEKIREEGVMDGMQWYCEKCHKLTKEIKCQMKNIVSTLAEVIKAEQPDPLCEECQKQQ</sequence>
<proteinExistence type="predicted"/>
<evidence type="ECO:0000256" key="4">
    <source>
        <dbReference type="ARBA" id="ARBA00022723"/>
    </source>
</evidence>
<keyword evidence="5" id="KW-0223">Dioxygenase</keyword>
<dbReference type="OrthoDB" id="204928at2759"/>
<dbReference type="EMBL" id="RRYP01015763">
    <property type="protein sequence ID" value="TNV75360.1"/>
    <property type="molecule type" value="Genomic_DNA"/>
</dbReference>
<evidence type="ECO:0000256" key="1">
    <source>
        <dbReference type="ARBA" id="ARBA00001954"/>
    </source>
</evidence>